<proteinExistence type="predicted"/>
<evidence type="ECO:0000313" key="3">
    <source>
        <dbReference type="Proteomes" id="UP000015102"/>
    </source>
</evidence>
<reference evidence="2" key="2">
    <citation type="submission" date="2015-06" db="UniProtKB">
        <authorList>
            <consortium name="EnsemblMetazoa"/>
        </authorList>
    </citation>
    <scope>IDENTIFICATION</scope>
</reference>
<dbReference type="Proteomes" id="UP000015102">
    <property type="component" value="Unassembled WGS sequence"/>
</dbReference>
<organism evidence="2 3">
    <name type="scientific">Megaselia scalaris</name>
    <name type="common">Humpbacked fly</name>
    <name type="synonym">Phora scalaris</name>
    <dbReference type="NCBI Taxonomy" id="36166"/>
    <lineage>
        <taxon>Eukaryota</taxon>
        <taxon>Metazoa</taxon>
        <taxon>Ecdysozoa</taxon>
        <taxon>Arthropoda</taxon>
        <taxon>Hexapoda</taxon>
        <taxon>Insecta</taxon>
        <taxon>Pterygota</taxon>
        <taxon>Neoptera</taxon>
        <taxon>Endopterygota</taxon>
        <taxon>Diptera</taxon>
        <taxon>Brachycera</taxon>
        <taxon>Muscomorpha</taxon>
        <taxon>Platypezoidea</taxon>
        <taxon>Phoridae</taxon>
        <taxon>Megaseliini</taxon>
        <taxon>Megaselia</taxon>
    </lineage>
</organism>
<dbReference type="EnsemblMetazoa" id="MESCA011343-RA">
    <property type="protein sequence ID" value="MESCA011343-PA"/>
    <property type="gene ID" value="MESCA011343"/>
</dbReference>
<keyword evidence="1" id="KW-0812">Transmembrane</keyword>
<name>T1H4X2_MEGSC</name>
<reference evidence="3" key="1">
    <citation type="submission" date="2013-02" db="EMBL/GenBank/DDBJ databases">
        <authorList>
            <person name="Hughes D."/>
        </authorList>
    </citation>
    <scope>NUCLEOTIDE SEQUENCE</scope>
    <source>
        <strain>Durham</strain>
        <strain evidence="3">NC isolate 2 -- Noor lab</strain>
    </source>
</reference>
<keyword evidence="1" id="KW-1133">Transmembrane helix</keyword>
<keyword evidence="3" id="KW-1185">Reference proteome</keyword>
<dbReference type="AlphaFoldDB" id="T1H4X2"/>
<dbReference type="HOGENOM" id="CLU_2852240_0_0_1"/>
<accession>T1H4X2</accession>
<dbReference type="EMBL" id="CAQQ02389095">
    <property type="status" value="NOT_ANNOTATED_CDS"/>
    <property type="molecule type" value="Genomic_DNA"/>
</dbReference>
<evidence type="ECO:0000256" key="1">
    <source>
        <dbReference type="SAM" id="Phobius"/>
    </source>
</evidence>
<evidence type="ECO:0000313" key="2">
    <source>
        <dbReference type="EnsemblMetazoa" id="MESCA011343-PA"/>
    </source>
</evidence>
<feature type="transmembrane region" description="Helical" evidence="1">
    <location>
        <begin position="21"/>
        <end position="40"/>
    </location>
</feature>
<keyword evidence="1" id="KW-0472">Membrane</keyword>
<protein>
    <submittedName>
        <fullName evidence="2">Uncharacterized protein</fullName>
    </submittedName>
</protein>
<dbReference type="EMBL" id="CAQQ02389094">
    <property type="status" value="NOT_ANNOTATED_CDS"/>
    <property type="molecule type" value="Genomic_DNA"/>
</dbReference>
<sequence length="65" mass="7673">MVIWMSWPIIAKIRKPIVKRIKIMVNVPMVLSLFSAFLKYPASPFILRNNEALKADILYRRGDIW</sequence>